<gene>
    <name evidence="5" type="primary">amide hydrolase</name>
</gene>
<evidence type="ECO:0000256" key="2">
    <source>
        <dbReference type="ARBA" id="ARBA00009199"/>
    </source>
</evidence>
<organism evidence="5">
    <name type="scientific">Rhodococcus sp. BH2-N1</name>
    <dbReference type="NCBI Taxonomy" id="259061"/>
    <lineage>
        <taxon>Bacteria</taxon>
        <taxon>Bacillati</taxon>
        <taxon>Actinomycetota</taxon>
        <taxon>Actinomycetes</taxon>
        <taxon>Mycobacteriales</taxon>
        <taxon>Nocardiaceae</taxon>
        <taxon>Rhodococcus</taxon>
    </lineage>
</organism>
<dbReference type="GO" id="GO:0004040">
    <property type="term" value="F:amidase activity"/>
    <property type="evidence" value="ECO:0007669"/>
    <property type="project" value="UniProtKB-EC"/>
</dbReference>
<feature type="domain" description="Amidase" evidence="4">
    <location>
        <begin position="30"/>
        <end position="453"/>
    </location>
</feature>
<dbReference type="PROSITE" id="PS00571">
    <property type="entry name" value="AMIDASES"/>
    <property type="match status" value="1"/>
</dbReference>
<dbReference type="PANTHER" id="PTHR11895">
    <property type="entry name" value="TRANSAMIDASE"/>
    <property type="match status" value="1"/>
</dbReference>
<evidence type="ECO:0000313" key="5">
    <source>
        <dbReference type="EMBL" id="CAF03723.1"/>
    </source>
</evidence>
<proteinExistence type="inferred from homology"/>
<dbReference type="AlphaFoldDB" id="Q705U3"/>
<dbReference type="EC" id="3.5.1.4" evidence="3"/>
<dbReference type="PANTHER" id="PTHR11895:SF7">
    <property type="entry name" value="GLUTAMYL-TRNA(GLN) AMIDOTRANSFERASE SUBUNIT A, MITOCHONDRIAL"/>
    <property type="match status" value="1"/>
</dbReference>
<evidence type="ECO:0000259" key="4">
    <source>
        <dbReference type="Pfam" id="PF01425"/>
    </source>
</evidence>
<reference evidence="5" key="1">
    <citation type="thesis" date="2003" institute="Department of Biology and Biochemistry" country="University of Bath, Bath, United Kingdom">
        <title>Studies on an amide hydrolase enzyme.</title>
        <authorList>
            <person name="St. John T.L."/>
        </authorList>
    </citation>
    <scope>NUCLEOTIDE SEQUENCE</scope>
</reference>
<sequence>MSQSEIVWASASELAARVRERSLTPVEIGDAMIEHIDAVNPSINAVVQFDREQVQRDARSLNAQVEKGQVLGPLHGVPFTIKDMTPVAGLPTTFGMRPMRDNMASADAVVVKRLRAAGGLFLGKTNTPESGYYGGTDNHLYGPTHNPWKHDHTAGGSSGGAAAAVAAGIGPIAEGSDGAGSVRIPSAMCGVVGLKPTTGVIPQTLLAGRYYDWVYHGPITRTVADNALMLDVLAGPDPADPLSTDRTINSYVASLDGDDDGLRVAYSPDLGLEHIDPEVASVCRDALTVFDDIGAHVVEATPAWGKPSVSMWHALWVPGFASEHDLCDWPSLRGEVDDNFIELMKEGESLTAVDVGRAEVFRGQMWDTWTTFMNDYDVLVSPTLASAAFPLSQFAPSWLDGKSLREQILDWLLTYPFNMLNNPAITIPAGFTSDGRPVGLQIAARHRRDDLLLRIASKFETRRPWSHRRPS</sequence>
<evidence type="ECO:0000256" key="3">
    <source>
        <dbReference type="ARBA" id="ARBA00012922"/>
    </source>
</evidence>
<protein>
    <recommendedName>
        <fullName evidence="3">amidase</fullName>
        <ecNumber evidence="3">3.5.1.4</ecNumber>
    </recommendedName>
</protein>
<dbReference type="EMBL" id="AJ619783">
    <property type="protein sequence ID" value="CAF03723.1"/>
    <property type="molecule type" value="Genomic_DNA"/>
</dbReference>
<comment type="catalytic activity">
    <reaction evidence="1">
        <text>a monocarboxylic acid amide + H2O = a monocarboxylate + NH4(+)</text>
        <dbReference type="Rhea" id="RHEA:12020"/>
        <dbReference type="ChEBI" id="CHEBI:15377"/>
        <dbReference type="ChEBI" id="CHEBI:28938"/>
        <dbReference type="ChEBI" id="CHEBI:35757"/>
        <dbReference type="ChEBI" id="CHEBI:83628"/>
        <dbReference type="EC" id="3.5.1.4"/>
    </reaction>
</comment>
<dbReference type="InterPro" id="IPR020556">
    <property type="entry name" value="Amidase_CS"/>
</dbReference>
<evidence type="ECO:0000256" key="1">
    <source>
        <dbReference type="ARBA" id="ARBA00001311"/>
    </source>
</evidence>
<keyword evidence="5" id="KW-0378">Hydrolase</keyword>
<dbReference type="InterPro" id="IPR000120">
    <property type="entry name" value="Amidase"/>
</dbReference>
<reference evidence="5" key="2">
    <citation type="submission" date="2003-12" db="EMBL/GenBank/DDBJ databases">
        <authorList>
            <person name="Danson M.J."/>
        </authorList>
    </citation>
    <scope>NUCLEOTIDE SEQUENCE</scope>
</reference>
<comment type="similarity">
    <text evidence="2">Belongs to the amidase family.</text>
</comment>
<dbReference type="SUPFAM" id="SSF75304">
    <property type="entry name" value="Amidase signature (AS) enzymes"/>
    <property type="match status" value="1"/>
</dbReference>
<dbReference type="Gene3D" id="3.90.1300.10">
    <property type="entry name" value="Amidase signature (AS) domain"/>
    <property type="match status" value="1"/>
</dbReference>
<dbReference type="InterPro" id="IPR023631">
    <property type="entry name" value="Amidase_dom"/>
</dbReference>
<dbReference type="InterPro" id="IPR036928">
    <property type="entry name" value="AS_sf"/>
</dbReference>
<name>Q705U3_9NOCA</name>
<dbReference type="Pfam" id="PF01425">
    <property type="entry name" value="Amidase"/>
    <property type="match status" value="1"/>
</dbReference>
<accession>Q705U3</accession>